<evidence type="ECO:0000313" key="1">
    <source>
        <dbReference type="EMBL" id="CQR75198.1"/>
    </source>
</evidence>
<reference evidence="2" key="1">
    <citation type="submission" date="2015-03" db="EMBL/GenBank/DDBJ databases">
        <authorList>
            <person name="Nijsse Bart"/>
        </authorList>
    </citation>
    <scope>NUCLEOTIDE SEQUENCE [LARGE SCALE GENOMIC DNA]</scope>
</reference>
<gene>
    <name evidence="1" type="ORF">SpAn4DRAFT_4562</name>
</gene>
<organism evidence="1 2">
    <name type="scientific">Sporomusa ovata</name>
    <dbReference type="NCBI Taxonomy" id="2378"/>
    <lineage>
        <taxon>Bacteria</taxon>
        <taxon>Bacillati</taxon>
        <taxon>Bacillota</taxon>
        <taxon>Negativicutes</taxon>
        <taxon>Selenomonadales</taxon>
        <taxon>Sporomusaceae</taxon>
        <taxon>Sporomusa</taxon>
    </lineage>
</organism>
<protein>
    <submittedName>
        <fullName evidence="1">Uncharacterized protein</fullName>
    </submittedName>
</protein>
<dbReference type="EMBL" id="CTRP01000016">
    <property type="protein sequence ID" value="CQR75198.1"/>
    <property type="molecule type" value="Genomic_DNA"/>
</dbReference>
<name>A0A0U1L670_9FIRM</name>
<dbReference type="Proteomes" id="UP000049855">
    <property type="component" value="Unassembled WGS sequence"/>
</dbReference>
<accession>A0A0U1L670</accession>
<keyword evidence="2" id="KW-1185">Reference proteome</keyword>
<evidence type="ECO:0000313" key="2">
    <source>
        <dbReference type="Proteomes" id="UP000049855"/>
    </source>
</evidence>
<dbReference type="RefSeq" id="WP_021171413.1">
    <property type="nucleotide sequence ID" value="NZ_CTRP01000016.1"/>
</dbReference>
<sequence>MFSRKSKSKAIWQNKYLKEVFSIGKKFNQNYTRTILNNSSILDKKDEYYFPNLLYKFYAPTSDNILDIKNKRLWMAHLSSFNDPFDCCIGFDEEAYEKYCLLKIISSQEMTSRKEESEKFTNDEITRLEQSIYNALNNEKSNTNAVDGLKRITINIINKSKYSISNFLN</sequence>
<proteinExistence type="predicted"/>
<dbReference type="AlphaFoldDB" id="A0A0U1L670"/>